<dbReference type="PANTHER" id="PTHR46382">
    <property type="entry name" value="PHOSPHATIDATE CYTIDYLYLTRANSFERASE"/>
    <property type="match status" value="1"/>
</dbReference>
<evidence type="ECO:0000256" key="13">
    <source>
        <dbReference type="ARBA" id="ARBA00022989"/>
    </source>
</evidence>
<feature type="transmembrane region" description="Helical" evidence="19">
    <location>
        <begin position="182"/>
        <end position="200"/>
    </location>
</feature>
<evidence type="ECO:0000256" key="15">
    <source>
        <dbReference type="ARBA" id="ARBA00023136"/>
    </source>
</evidence>
<comment type="catalytic activity">
    <reaction evidence="1 18">
        <text>a 1,2-diacyl-sn-glycero-3-phosphate + CTP + H(+) = a CDP-1,2-diacyl-sn-glycerol + diphosphate</text>
        <dbReference type="Rhea" id="RHEA:16229"/>
        <dbReference type="ChEBI" id="CHEBI:15378"/>
        <dbReference type="ChEBI" id="CHEBI:33019"/>
        <dbReference type="ChEBI" id="CHEBI:37563"/>
        <dbReference type="ChEBI" id="CHEBI:58332"/>
        <dbReference type="ChEBI" id="CHEBI:58608"/>
        <dbReference type="EC" id="2.7.7.41"/>
    </reaction>
</comment>
<dbReference type="STRING" id="1409788.NC99_06520"/>
<proteinExistence type="inferred from homology"/>
<dbReference type="EC" id="2.7.7.41" evidence="6 18"/>
<evidence type="ECO:0000256" key="19">
    <source>
        <dbReference type="SAM" id="Phobius"/>
    </source>
</evidence>
<name>A0A0L8VDS7_9BACT</name>
<evidence type="ECO:0000313" key="20">
    <source>
        <dbReference type="EMBL" id="KOH46513.1"/>
    </source>
</evidence>
<feature type="transmembrane region" description="Helical" evidence="19">
    <location>
        <begin position="112"/>
        <end position="131"/>
    </location>
</feature>
<dbReference type="RefSeq" id="WP_053179679.1">
    <property type="nucleotide sequence ID" value="NZ_LGIA01000025.1"/>
</dbReference>
<dbReference type="GO" id="GO:0016024">
    <property type="term" value="P:CDP-diacylglycerol biosynthetic process"/>
    <property type="evidence" value="ECO:0007669"/>
    <property type="project" value="UniProtKB-UniPathway"/>
</dbReference>
<dbReference type="PROSITE" id="PS01315">
    <property type="entry name" value="CDS"/>
    <property type="match status" value="1"/>
</dbReference>
<keyword evidence="15 19" id="KW-0472">Membrane</keyword>
<comment type="pathway">
    <text evidence="3 18">Phospholipid metabolism; CDP-diacylglycerol biosynthesis; CDP-diacylglycerol from sn-glycerol 3-phosphate: step 3/3.</text>
</comment>
<evidence type="ECO:0000256" key="3">
    <source>
        <dbReference type="ARBA" id="ARBA00005119"/>
    </source>
</evidence>
<comment type="subcellular location">
    <subcellularLocation>
        <location evidence="2">Cell membrane</location>
        <topology evidence="2">Multi-pass membrane protein</topology>
    </subcellularLocation>
</comment>
<gene>
    <name evidence="20" type="ORF">NC99_06520</name>
</gene>
<keyword evidence="11 18" id="KW-0812">Transmembrane</keyword>
<evidence type="ECO:0000256" key="4">
    <source>
        <dbReference type="ARBA" id="ARBA00005189"/>
    </source>
</evidence>
<comment type="caution">
    <text evidence="20">The sequence shown here is derived from an EMBL/GenBank/DDBJ whole genome shotgun (WGS) entry which is preliminary data.</text>
</comment>
<feature type="transmembrane region" description="Helical" evidence="19">
    <location>
        <begin position="58"/>
        <end position="76"/>
    </location>
</feature>
<evidence type="ECO:0000256" key="11">
    <source>
        <dbReference type="ARBA" id="ARBA00022692"/>
    </source>
</evidence>
<reference evidence="21" key="1">
    <citation type="submission" date="2015-07" db="EMBL/GenBank/DDBJ databases">
        <title>Genome sequencing of Sunxiuqinia dokdonensis strain SK.</title>
        <authorList>
            <person name="Ahn S."/>
            <person name="Kim B.-C."/>
        </authorList>
    </citation>
    <scope>NUCLEOTIDE SEQUENCE [LARGE SCALE GENOMIC DNA]</scope>
    <source>
        <strain evidence="21">SK</strain>
    </source>
</reference>
<keyword evidence="21" id="KW-1185">Reference proteome</keyword>
<feature type="transmembrane region" description="Helical" evidence="19">
    <location>
        <begin position="5"/>
        <end position="23"/>
    </location>
</feature>
<evidence type="ECO:0000256" key="14">
    <source>
        <dbReference type="ARBA" id="ARBA00023098"/>
    </source>
</evidence>
<evidence type="ECO:0000256" key="8">
    <source>
        <dbReference type="ARBA" id="ARBA00022475"/>
    </source>
</evidence>
<keyword evidence="12 18" id="KW-0548">Nucleotidyltransferase</keyword>
<keyword evidence="13 19" id="KW-1133">Transmembrane helix</keyword>
<evidence type="ECO:0000256" key="2">
    <source>
        <dbReference type="ARBA" id="ARBA00004651"/>
    </source>
</evidence>
<feature type="transmembrane region" description="Helical" evidence="19">
    <location>
        <begin position="206"/>
        <end position="225"/>
    </location>
</feature>
<feature type="transmembrane region" description="Helical" evidence="19">
    <location>
        <begin position="82"/>
        <end position="100"/>
    </location>
</feature>
<keyword evidence="17" id="KW-1208">Phospholipid metabolism</keyword>
<dbReference type="GO" id="GO:0004605">
    <property type="term" value="F:phosphatidate cytidylyltransferase activity"/>
    <property type="evidence" value="ECO:0007669"/>
    <property type="project" value="UniProtKB-EC"/>
</dbReference>
<sequence length="271" mass="30600">MKNLFVRTLTGIAFTGVVIGSLLLSKYTFGVLFLFVMLVGLHEFFNFFKNAEISPNRWLAKAIAVVFFITFFLVGSGVLPQISYYCLIPIFLLVFICELYRKKRFPFENMAAGILGLIYIALPLSMISLMVFTPKHEYDPSLLFALFALIWTYDSGAYLFGMTFGRHRLFERISPKKSWEGAVGGALSAVAASWAIAHFFMPSIALHHWIVLSIITVISATFGDLTESLFKRQFNLKDSSNFLPGHGGILDRFDSLFFAVPSVVLYFKLFI</sequence>
<evidence type="ECO:0000256" key="9">
    <source>
        <dbReference type="ARBA" id="ARBA00022516"/>
    </source>
</evidence>
<keyword evidence="9" id="KW-0444">Lipid biosynthesis</keyword>
<evidence type="ECO:0000256" key="18">
    <source>
        <dbReference type="RuleBase" id="RU003938"/>
    </source>
</evidence>
<feature type="transmembrane region" description="Helical" evidence="19">
    <location>
        <begin position="29"/>
        <end position="46"/>
    </location>
</feature>
<dbReference type="PANTHER" id="PTHR46382:SF1">
    <property type="entry name" value="PHOSPHATIDATE CYTIDYLYLTRANSFERASE"/>
    <property type="match status" value="1"/>
</dbReference>
<feature type="transmembrane region" description="Helical" evidence="19">
    <location>
        <begin position="143"/>
        <end position="161"/>
    </location>
</feature>
<evidence type="ECO:0000256" key="6">
    <source>
        <dbReference type="ARBA" id="ARBA00012487"/>
    </source>
</evidence>
<evidence type="ECO:0000256" key="16">
    <source>
        <dbReference type="ARBA" id="ARBA00023209"/>
    </source>
</evidence>
<evidence type="ECO:0000313" key="21">
    <source>
        <dbReference type="Proteomes" id="UP000036958"/>
    </source>
</evidence>
<dbReference type="EMBL" id="LGIA01000025">
    <property type="protein sequence ID" value="KOH46513.1"/>
    <property type="molecule type" value="Genomic_DNA"/>
</dbReference>
<keyword evidence="10 18" id="KW-0808">Transferase</keyword>
<dbReference type="AlphaFoldDB" id="A0A0L8VDS7"/>
<evidence type="ECO:0000256" key="1">
    <source>
        <dbReference type="ARBA" id="ARBA00001698"/>
    </source>
</evidence>
<protein>
    <recommendedName>
        <fullName evidence="7 18">Phosphatidate cytidylyltransferase</fullName>
        <ecNumber evidence="6 18">2.7.7.41</ecNumber>
    </recommendedName>
</protein>
<organism evidence="20 21">
    <name type="scientific">Sunxiuqinia dokdonensis</name>
    <dbReference type="NCBI Taxonomy" id="1409788"/>
    <lineage>
        <taxon>Bacteria</taxon>
        <taxon>Pseudomonadati</taxon>
        <taxon>Bacteroidota</taxon>
        <taxon>Bacteroidia</taxon>
        <taxon>Marinilabiliales</taxon>
        <taxon>Prolixibacteraceae</taxon>
        <taxon>Sunxiuqinia</taxon>
    </lineage>
</organism>
<dbReference type="GO" id="GO:0005886">
    <property type="term" value="C:plasma membrane"/>
    <property type="evidence" value="ECO:0007669"/>
    <property type="project" value="UniProtKB-SubCell"/>
</dbReference>
<dbReference type="OrthoDB" id="9799199at2"/>
<evidence type="ECO:0000256" key="17">
    <source>
        <dbReference type="ARBA" id="ARBA00023264"/>
    </source>
</evidence>
<keyword evidence="8" id="KW-1003">Cell membrane</keyword>
<dbReference type="PATRIC" id="fig|1409788.3.peg.667"/>
<accession>A0A0L8VDS7</accession>
<evidence type="ECO:0000256" key="10">
    <source>
        <dbReference type="ARBA" id="ARBA00022679"/>
    </source>
</evidence>
<evidence type="ECO:0000256" key="7">
    <source>
        <dbReference type="ARBA" id="ARBA00019373"/>
    </source>
</evidence>
<comment type="pathway">
    <text evidence="4">Lipid metabolism.</text>
</comment>
<dbReference type="UniPathway" id="UPA00557">
    <property type="reaction ID" value="UER00614"/>
</dbReference>
<comment type="similarity">
    <text evidence="5 18">Belongs to the CDS family.</text>
</comment>
<keyword evidence="14" id="KW-0443">Lipid metabolism</keyword>
<dbReference type="Proteomes" id="UP000036958">
    <property type="component" value="Unassembled WGS sequence"/>
</dbReference>
<evidence type="ECO:0000256" key="5">
    <source>
        <dbReference type="ARBA" id="ARBA00010185"/>
    </source>
</evidence>
<dbReference type="Pfam" id="PF01148">
    <property type="entry name" value="CTP_transf_1"/>
    <property type="match status" value="1"/>
</dbReference>
<dbReference type="InterPro" id="IPR000374">
    <property type="entry name" value="PC_trans"/>
</dbReference>
<keyword evidence="16" id="KW-0594">Phospholipid biosynthesis</keyword>
<evidence type="ECO:0000256" key="12">
    <source>
        <dbReference type="ARBA" id="ARBA00022695"/>
    </source>
</evidence>